<dbReference type="EMBL" id="JANBPK010001210">
    <property type="protein sequence ID" value="KAJ2924670.1"/>
    <property type="molecule type" value="Genomic_DNA"/>
</dbReference>
<organism evidence="1 2">
    <name type="scientific">Candolleomyces eurysporus</name>
    <dbReference type="NCBI Taxonomy" id="2828524"/>
    <lineage>
        <taxon>Eukaryota</taxon>
        <taxon>Fungi</taxon>
        <taxon>Dikarya</taxon>
        <taxon>Basidiomycota</taxon>
        <taxon>Agaricomycotina</taxon>
        <taxon>Agaricomycetes</taxon>
        <taxon>Agaricomycetidae</taxon>
        <taxon>Agaricales</taxon>
        <taxon>Agaricineae</taxon>
        <taxon>Psathyrellaceae</taxon>
        <taxon>Candolleomyces</taxon>
    </lineage>
</organism>
<accession>A0A9W8J551</accession>
<reference evidence="1" key="1">
    <citation type="submission" date="2022-06" db="EMBL/GenBank/DDBJ databases">
        <title>Genome Sequence of Candolleomyces eurysporus.</title>
        <authorList>
            <person name="Buettner E."/>
        </authorList>
    </citation>
    <scope>NUCLEOTIDE SEQUENCE</scope>
    <source>
        <strain evidence="1">VTCC 930004</strain>
    </source>
</reference>
<keyword evidence="2" id="KW-1185">Reference proteome</keyword>
<comment type="caution">
    <text evidence="1">The sequence shown here is derived from an EMBL/GenBank/DDBJ whole genome shotgun (WGS) entry which is preliminary data.</text>
</comment>
<name>A0A9W8J551_9AGAR</name>
<feature type="non-terminal residue" evidence="1">
    <location>
        <position position="131"/>
    </location>
</feature>
<evidence type="ECO:0000313" key="2">
    <source>
        <dbReference type="Proteomes" id="UP001140091"/>
    </source>
</evidence>
<dbReference type="AlphaFoldDB" id="A0A9W8J551"/>
<dbReference type="Proteomes" id="UP001140091">
    <property type="component" value="Unassembled WGS sequence"/>
</dbReference>
<proteinExistence type="predicted"/>
<sequence>MNYIAYHGLVCLYDITMYRFGIANYLEKIPNRVKECYTKYKTWGFEVWAYFEEEHTCKIDGCCPQTIRSLFDNDVVHIRFPDFVEVPRTELRKNEAKLAIWRLSTAIACNALTDDEADFVICESYSSVLRR</sequence>
<protein>
    <submittedName>
        <fullName evidence="1">Uncharacterized protein</fullName>
    </submittedName>
</protein>
<gene>
    <name evidence="1" type="ORF">H1R20_g12430</name>
</gene>
<evidence type="ECO:0000313" key="1">
    <source>
        <dbReference type="EMBL" id="KAJ2924670.1"/>
    </source>
</evidence>
<dbReference type="OrthoDB" id="10636916at2759"/>